<dbReference type="InterPro" id="IPR058625">
    <property type="entry name" value="MdtA-like_BSH"/>
</dbReference>
<dbReference type="PANTHER" id="PTHR30386">
    <property type="entry name" value="MEMBRANE FUSION SUBUNIT OF EMRAB-TOLC MULTIDRUG EFFLUX PUMP"/>
    <property type="match status" value="1"/>
</dbReference>
<organism evidence="6 7">
    <name type="scientific">Pseudomonas putida</name>
    <name type="common">Arthrobacter siderocapsulatus</name>
    <dbReference type="NCBI Taxonomy" id="303"/>
    <lineage>
        <taxon>Bacteria</taxon>
        <taxon>Pseudomonadati</taxon>
        <taxon>Pseudomonadota</taxon>
        <taxon>Gammaproteobacteria</taxon>
        <taxon>Pseudomonadales</taxon>
        <taxon>Pseudomonadaceae</taxon>
        <taxon>Pseudomonas</taxon>
    </lineage>
</organism>
<dbReference type="Pfam" id="PF25917">
    <property type="entry name" value="BSH_RND"/>
    <property type="match status" value="1"/>
</dbReference>
<evidence type="ECO:0000259" key="5">
    <source>
        <dbReference type="Pfam" id="PF25917"/>
    </source>
</evidence>
<dbReference type="PRINTS" id="PR01490">
    <property type="entry name" value="RTXTOXIND"/>
</dbReference>
<evidence type="ECO:0000313" key="7">
    <source>
        <dbReference type="Proteomes" id="UP000218731"/>
    </source>
</evidence>
<dbReference type="Gene3D" id="2.40.30.170">
    <property type="match status" value="1"/>
</dbReference>
<dbReference type="AlphaFoldDB" id="A0A1L7N9Z8"/>
<dbReference type="InterPro" id="IPR050739">
    <property type="entry name" value="MFP"/>
</dbReference>
<dbReference type="SUPFAM" id="SSF111369">
    <property type="entry name" value="HlyD-like secretion proteins"/>
    <property type="match status" value="2"/>
</dbReference>
<feature type="coiled-coil region" evidence="2">
    <location>
        <begin position="104"/>
        <end position="152"/>
    </location>
</feature>
<reference evidence="6 7" key="1">
    <citation type="submission" date="2015-11" db="EMBL/GenBank/DDBJ databases">
        <title>Complete genome sequencing of a biphenyl-degrading bacterium, Pseudomonas putida KF715 (=NBRC110667).</title>
        <authorList>
            <person name="Suenaga H."/>
            <person name="Fujihara N."/>
            <person name="Watanabe T."/>
            <person name="Hirose J."/>
            <person name="Kimura N."/>
            <person name="Yamazoe A."/>
            <person name="Hosoyama A."/>
            <person name="Shimodaira J."/>
            <person name="Furukawa K."/>
        </authorList>
    </citation>
    <scope>NUCLEOTIDE SEQUENCE [LARGE SCALE GENOMIC DNA]</scope>
    <source>
        <strain evidence="6 7">KF715</strain>
    </source>
</reference>
<evidence type="ECO:0000256" key="3">
    <source>
        <dbReference type="SAM" id="MobiDB-lite"/>
    </source>
</evidence>
<evidence type="ECO:0000313" key="6">
    <source>
        <dbReference type="EMBL" id="BAW22281.1"/>
    </source>
</evidence>
<evidence type="ECO:0000256" key="4">
    <source>
        <dbReference type="SAM" id="Phobius"/>
    </source>
</evidence>
<accession>A0A1L7N9Z8</accession>
<feature type="region of interest" description="Disordered" evidence="3">
    <location>
        <begin position="1"/>
        <end position="22"/>
    </location>
</feature>
<feature type="coiled-coil region" evidence="2">
    <location>
        <begin position="184"/>
        <end position="218"/>
    </location>
</feature>
<dbReference type="Gene3D" id="2.40.50.100">
    <property type="match status" value="1"/>
</dbReference>
<sequence>MNVAVEQTAPAETEPRAKARSRRRLAYTTSGSLAAIALLAFTSYWLTTGRYLETTDDAYVRADWVALSPRVAGYVAEVAVADDQPVKAGDVLVRLQSRDYRARLDQARAGVAEAQAALIAAQARQQVASERINQQQQAILQAEAAMRSATAEQRRSDLDMQRYRGLVRDEAATVQRLETASAHATQAQAALQGAQAALRQQRSQLAMAKARSAQADAELQQRAAALTRAQARQQLAEQDEQDTVIRAPITGVVGQRRVRAGQYVVPGQPLLAVVPLQQAYVVANFKETQLANMRPGQPVEIRVDSFVSQPLRGHVASFSPASGNVFALLPSDNATGNFTKIVQRFPVRILLDTPLDGPQVLPGMSVVSTVDTRPAEVADGH</sequence>
<gene>
    <name evidence="6" type="ORF">KF715C_ch17080</name>
</gene>
<evidence type="ECO:0000256" key="2">
    <source>
        <dbReference type="SAM" id="Coils"/>
    </source>
</evidence>
<proteinExistence type="inferred from homology"/>
<dbReference type="Gene3D" id="1.10.287.470">
    <property type="entry name" value="Helix hairpin bin"/>
    <property type="match status" value="2"/>
</dbReference>
<keyword evidence="4" id="KW-1133">Transmembrane helix</keyword>
<keyword evidence="4" id="KW-0812">Transmembrane</keyword>
<keyword evidence="4" id="KW-0472">Membrane</keyword>
<dbReference type="Proteomes" id="UP000218731">
    <property type="component" value="Chromosome 1"/>
</dbReference>
<evidence type="ECO:0000256" key="1">
    <source>
        <dbReference type="ARBA" id="ARBA00009477"/>
    </source>
</evidence>
<feature type="domain" description="Multidrug resistance protein MdtA-like barrel-sandwich hybrid" evidence="5">
    <location>
        <begin position="65"/>
        <end position="274"/>
    </location>
</feature>
<name>A0A1L7N9Z8_PSEPU</name>
<keyword evidence="2" id="KW-0175">Coiled coil</keyword>
<dbReference type="PANTHER" id="PTHR30386:SF24">
    <property type="entry name" value="MULTIDRUG RESISTANCE EFFLUX PUMP"/>
    <property type="match status" value="1"/>
</dbReference>
<dbReference type="RefSeq" id="WP_096425791.1">
    <property type="nucleotide sequence ID" value="NZ_AP015029.1"/>
</dbReference>
<comment type="similarity">
    <text evidence="1">Belongs to the membrane fusion protein (MFP) (TC 8.A.1) family.</text>
</comment>
<protein>
    <submittedName>
        <fullName evidence="6">DSBA oxidoreductase</fullName>
    </submittedName>
</protein>
<feature type="transmembrane region" description="Helical" evidence="4">
    <location>
        <begin position="25"/>
        <end position="46"/>
    </location>
</feature>
<dbReference type="EMBL" id="AP015029">
    <property type="protein sequence ID" value="BAW22281.1"/>
    <property type="molecule type" value="Genomic_DNA"/>
</dbReference>